<keyword evidence="2" id="KW-1185">Reference proteome</keyword>
<dbReference type="Proteomes" id="UP000886998">
    <property type="component" value="Unassembled WGS sequence"/>
</dbReference>
<evidence type="ECO:0000313" key="1">
    <source>
        <dbReference type="EMBL" id="GFS34901.1"/>
    </source>
</evidence>
<organism evidence="1 2">
    <name type="scientific">Trichonephila inaurata madagascariensis</name>
    <dbReference type="NCBI Taxonomy" id="2747483"/>
    <lineage>
        <taxon>Eukaryota</taxon>
        <taxon>Metazoa</taxon>
        <taxon>Ecdysozoa</taxon>
        <taxon>Arthropoda</taxon>
        <taxon>Chelicerata</taxon>
        <taxon>Arachnida</taxon>
        <taxon>Araneae</taxon>
        <taxon>Araneomorphae</taxon>
        <taxon>Entelegynae</taxon>
        <taxon>Araneoidea</taxon>
        <taxon>Nephilidae</taxon>
        <taxon>Trichonephila</taxon>
        <taxon>Trichonephila inaurata</taxon>
    </lineage>
</organism>
<reference evidence="1" key="1">
    <citation type="submission" date="2020-08" db="EMBL/GenBank/DDBJ databases">
        <title>Multicomponent nature underlies the extraordinary mechanical properties of spider dragline silk.</title>
        <authorList>
            <person name="Kono N."/>
            <person name="Nakamura H."/>
            <person name="Mori M."/>
            <person name="Yoshida Y."/>
            <person name="Ohtoshi R."/>
            <person name="Malay A.D."/>
            <person name="Moran D.A.P."/>
            <person name="Tomita M."/>
            <person name="Numata K."/>
            <person name="Arakawa K."/>
        </authorList>
    </citation>
    <scope>NUCLEOTIDE SEQUENCE</scope>
</reference>
<proteinExistence type="predicted"/>
<dbReference type="AlphaFoldDB" id="A0A8X6MA17"/>
<name>A0A8X6MA17_9ARAC</name>
<comment type="caution">
    <text evidence="1">The sequence shown here is derived from an EMBL/GenBank/DDBJ whole genome shotgun (WGS) entry which is preliminary data.</text>
</comment>
<gene>
    <name evidence="1" type="ORF">TNIN_388711</name>
</gene>
<sequence>MTCWGRREKPSGEKSFSLCLIGRRILVCQSFTGLYFHHTGRRVKTVEEGYEVPEGICLARTLQKIKQEVVFRVENRKSKRIGGNCE</sequence>
<accession>A0A8X6MA17</accession>
<dbReference type="EMBL" id="BMAV01024643">
    <property type="protein sequence ID" value="GFS34901.1"/>
    <property type="molecule type" value="Genomic_DNA"/>
</dbReference>
<protein>
    <submittedName>
        <fullName evidence="1">Uncharacterized protein</fullName>
    </submittedName>
</protein>
<evidence type="ECO:0000313" key="2">
    <source>
        <dbReference type="Proteomes" id="UP000886998"/>
    </source>
</evidence>
<dbReference type="OrthoDB" id="10276163at2759"/>